<dbReference type="HOGENOM" id="CLU_017584_9_2_11"/>
<feature type="domain" description="HTH gntR-type" evidence="4">
    <location>
        <begin position="9"/>
        <end position="77"/>
    </location>
</feature>
<dbReference type="CDD" id="cd07377">
    <property type="entry name" value="WHTH_GntR"/>
    <property type="match status" value="1"/>
</dbReference>
<dbReference type="Pfam" id="PF00392">
    <property type="entry name" value="GntR"/>
    <property type="match status" value="1"/>
</dbReference>
<reference evidence="6" key="2">
    <citation type="submission" date="2010-01" db="EMBL/GenBank/DDBJ databases">
        <title>The complete genome of Conexibacter woesei DSM 14684.</title>
        <authorList>
            <consortium name="US DOE Joint Genome Institute (JGI-PGF)"/>
            <person name="Lucas S."/>
            <person name="Copeland A."/>
            <person name="Lapidus A."/>
            <person name="Glavina del Rio T."/>
            <person name="Dalin E."/>
            <person name="Tice H."/>
            <person name="Bruce D."/>
            <person name="Goodwin L."/>
            <person name="Pitluck S."/>
            <person name="Kyrpides N."/>
            <person name="Mavromatis K."/>
            <person name="Ivanova N."/>
            <person name="Mikhailova N."/>
            <person name="Chertkov O."/>
            <person name="Brettin T."/>
            <person name="Detter J.C."/>
            <person name="Han C."/>
            <person name="Larimer F."/>
            <person name="Land M."/>
            <person name="Hauser L."/>
            <person name="Markowitz V."/>
            <person name="Cheng J.-F."/>
            <person name="Hugenholtz P."/>
            <person name="Woyke T."/>
            <person name="Wu D."/>
            <person name="Pukall R."/>
            <person name="Steenblock K."/>
            <person name="Schneider S."/>
            <person name="Klenk H.-P."/>
            <person name="Eisen J.A."/>
        </authorList>
    </citation>
    <scope>NUCLEOTIDE SEQUENCE [LARGE SCALE GENOMIC DNA]</scope>
    <source>
        <strain evidence="6">DSM 14684 / CIP 108061 / JCM 11494 / NBRC 100937 / ID131577</strain>
    </source>
</reference>
<evidence type="ECO:0000256" key="3">
    <source>
        <dbReference type="ARBA" id="ARBA00023163"/>
    </source>
</evidence>
<dbReference type="Proteomes" id="UP000008229">
    <property type="component" value="Chromosome"/>
</dbReference>
<dbReference type="Gene3D" id="1.20.120.530">
    <property type="entry name" value="GntR ligand-binding domain-like"/>
    <property type="match status" value="1"/>
</dbReference>
<dbReference type="eggNOG" id="COG2186">
    <property type="taxonomic scope" value="Bacteria"/>
</dbReference>
<dbReference type="InterPro" id="IPR000524">
    <property type="entry name" value="Tscrpt_reg_HTH_GntR"/>
</dbReference>
<dbReference type="SUPFAM" id="SSF46785">
    <property type="entry name" value="Winged helix' DNA-binding domain"/>
    <property type="match status" value="1"/>
</dbReference>
<dbReference type="PRINTS" id="PR00035">
    <property type="entry name" value="HTHGNTR"/>
</dbReference>
<dbReference type="OrthoDB" id="5450856at2"/>
<name>D3FDM0_CONWI</name>
<dbReference type="GO" id="GO:0003677">
    <property type="term" value="F:DNA binding"/>
    <property type="evidence" value="ECO:0007669"/>
    <property type="project" value="UniProtKB-KW"/>
</dbReference>
<evidence type="ECO:0000313" key="5">
    <source>
        <dbReference type="EMBL" id="ADB49594.1"/>
    </source>
</evidence>
<dbReference type="InterPro" id="IPR036390">
    <property type="entry name" value="WH_DNA-bd_sf"/>
</dbReference>
<protein>
    <submittedName>
        <fullName evidence="5">GntR domain protein</fullName>
    </submittedName>
</protein>
<dbReference type="InterPro" id="IPR008920">
    <property type="entry name" value="TF_FadR/GntR_C"/>
</dbReference>
<dbReference type="GO" id="GO:0003700">
    <property type="term" value="F:DNA-binding transcription factor activity"/>
    <property type="evidence" value="ECO:0007669"/>
    <property type="project" value="InterPro"/>
</dbReference>
<gene>
    <name evidence="5" type="ordered locus">Cwoe_1163</name>
</gene>
<dbReference type="InterPro" id="IPR036388">
    <property type="entry name" value="WH-like_DNA-bd_sf"/>
</dbReference>
<dbReference type="InterPro" id="IPR011711">
    <property type="entry name" value="GntR_C"/>
</dbReference>
<dbReference type="PANTHER" id="PTHR43537:SF47">
    <property type="entry name" value="REGULATORY PROTEIN GNTR HTH"/>
    <property type="match status" value="1"/>
</dbReference>
<proteinExistence type="predicted"/>
<dbReference type="KEGG" id="cwo:Cwoe_1163"/>
<dbReference type="PANTHER" id="PTHR43537">
    <property type="entry name" value="TRANSCRIPTIONAL REGULATOR, GNTR FAMILY"/>
    <property type="match status" value="1"/>
</dbReference>
<evidence type="ECO:0000259" key="4">
    <source>
        <dbReference type="PROSITE" id="PS50949"/>
    </source>
</evidence>
<organism evidence="5 6">
    <name type="scientific">Conexibacter woesei (strain DSM 14684 / CCUG 47730 / CIP 108061 / JCM 11494 / NBRC 100937 / ID131577)</name>
    <dbReference type="NCBI Taxonomy" id="469383"/>
    <lineage>
        <taxon>Bacteria</taxon>
        <taxon>Bacillati</taxon>
        <taxon>Actinomycetota</taxon>
        <taxon>Thermoleophilia</taxon>
        <taxon>Solirubrobacterales</taxon>
        <taxon>Conexibacteraceae</taxon>
        <taxon>Conexibacter</taxon>
    </lineage>
</organism>
<sequence precursor="true">MTGRLSRGPSLVDQAIEAVRAEIVAGAWPIGGKIPTEPELVDQLGIGRNSVREAIRALVHAGLLETRQGDGTYVRATSDLAGAVKRRIGRAELIEVLEVRRALEVETARLAALRRTEADADALERLRDERAEAWSGGDLARFVERDVALHRAIAAMAGNAMLAELYLDFSQALPDAIGANVAREVTGPEELHLHDALVAAIRAGDADAAQAETVQMLDTLIAGLRAEAGP</sequence>
<dbReference type="SMART" id="SM00895">
    <property type="entry name" value="FCD"/>
    <property type="match status" value="1"/>
</dbReference>
<dbReference type="Gene3D" id="1.10.10.10">
    <property type="entry name" value="Winged helix-like DNA-binding domain superfamily/Winged helix DNA-binding domain"/>
    <property type="match status" value="1"/>
</dbReference>
<evidence type="ECO:0000313" key="6">
    <source>
        <dbReference type="Proteomes" id="UP000008229"/>
    </source>
</evidence>
<evidence type="ECO:0000256" key="2">
    <source>
        <dbReference type="ARBA" id="ARBA00023125"/>
    </source>
</evidence>
<keyword evidence="2" id="KW-0238">DNA-binding</keyword>
<dbReference type="SUPFAM" id="SSF48008">
    <property type="entry name" value="GntR ligand-binding domain-like"/>
    <property type="match status" value="1"/>
</dbReference>
<dbReference type="RefSeq" id="WP_012932645.1">
    <property type="nucleotide sequence ID" value="NC_013739.1"/>
</dbReference>
<dbReference type="Pfam" id="PF07729">
    <property type="entry name" value="FCD"/>
    <property type="match status" value="1"/>
</dbReference>
<dbReference type="SMART" id="SM00345">
    <property type="entry name" value="HTH_GNTR"/>
    <property type="match status" value="1"/>
</dbReference>
<dbReference type="EMBL" id="CP001854">
    <property type="protein sequence ID" value="ADB49594.1"/>
    <property type="molecule type" value="Genomic_DNA"/>
</dbReference>
<dbReference type="AlphaFoldDB" id="D3FDM0"/>
<dbReference type="STRING" id="469383.Cwoe_1163"/>
<keyword evidence="6" id="KW-1185">Reference proteome</keyword>
<accession>D3FDM0</accession>
<reference evidence="5 6" key="1">
    <citation type="journal article" date="2010" name="Stand. Genomic Sci.">
        <title>Complete genome sequence of Conexibacter woesei type strain (ID131577).</title>
        <authorList>
            <person name="Pukall R."/>
            <person name="Lapidus A."/>
            <person name="Glavina Del Rio T."/>
            <person name="Copeland A."/>
            <person name="Tice H."/>
            <person name="Cheng J.-F."/>
            <person name="Lucas S."/>
            <person name="Chen F."/>
            <person name="Nolan M."/>
            <person name="Bruce D."/>
            <person name="Goodwin L."/>
            <person name="Pitluck S."/>
            <person name="Mavromatis K."/>
            <person name="Ivanova N."/>
            <person name="Ovchinnikova G."/>
            <person name="Pati A."/>
            <person name="Chen A."/>
            <person name="Palaniappan K."/>
            <person name="Land M."/>
            <person name="Hauser L."/>
            <person name="Chang Y.-J."/>
            <person name="Jeffries C.D."/>
            <person name="Chain P."/>
            <person name="Meincke L."/>
            <person name="Sims D."/>
            <person name="Brettin T."/>
            <person name="Detter J.C."/>
            <person name="Rohde M."/>
            <person name="Goeker M."/>
            <person name="Bristow J."/>
            <person name="Eisen J.A."/>
            <person name="Markowitz V."/>
            <person name="Kyrpides N.C."/>
            <person name="Klenk H.-P."/>
            <person name="Hugenholtz P."/>
        </authorList>
    </citation>
    <scope>NUCLEOTIDE SEQUENCE [LARGE SCALE GENOMIC DNA]</scope>
    <source>
        <strain evidence="6">DSM 14684 / CIP 108061 / JCM 11494 / NBRC 100937 / ID131577</strain>
    </source>
</reference>
<dbReference type="PROSITE" id="PS50949">
    <property type="entry name" value="HTH_GNTR"/>
    <property type="match status" value="1"/>
</dbReference>
<evidence type="ECO:0000256" key="1">
    <source>
        <dbReference type="ARBA" id="ARBA00023015"/>
    </source>
</evidence>
<keyword evidence="3" id="KW-0804">Transcription</keyword>
<keyword evidence="1" id="KW-0805">Transcription regulation</keyword>